<name>A0ABT9QSA0_9ACTN</name>
<dbReference type="EMBL" id="JAUSQU010000001">
    <property type="protein sequence ID" value="MDP9849291.1"/>
    <property type="molecule type" value="Genomic_DNA"/>
</dbReference>
<dbReference type="Proteomes" id="UP001225356">
    <property type="component" value="Unassembled WGS sequence"/>
</dbReference>
<gene>
    <name evidence="1" type="ORF">J2853_008502</name>
</gene>
<accession>A0ABT9QSA0</accession>
<comment type="caution">
    <text evidence="1">The sequence shown here is derived from an EMBL/GenBank/DDBJ whole genome shotgun (WGS) entry which is preliminary data.</text>
</comment>
<evidence type="ECO:0000313" key="1">
    <source>
        <dbReference type="EMBL" id="MDP9849291.1"/>
    </source>
</evidence>
<proteinExistence type="predicted"/>
<organism evidence="1 2">
    <name type="scientific">Streptosporangium lutulentum</name>
    <dbReference type="NCBI Taxonomy" id="1461250"/>
    <lineage>
        <taxon>Bacteria</taxon>
        <taxon>Bacillati</taxon>
        <taxon>Actinomycetota</taxon>
        <taxon>Actinomycetes</taxon>
        <taxon>Streptosporangiales</taxon>
        <taxon>Streptosporangiaceae</taxon>
        <taxon>Streptosporangium</taxon>
    </lineage>
</organism>
<reference evidence="1 2" key="1">
    <citation type="submission" date="2023-07" db="EMBL/GenBank/DDBJ databases">
        <title>Sequencing the genomes of 1000 actinobacteria strains.</title>
        <authorList>
            <person name="Klenk H.-P."/>
        </authorList>
    </citation>
    <scope>NUCLEOTIDE SEQUENCE [LARGE SCALE GENOMIC DNA]</scope>
    <source>
        <strain evidence="1 2">DSM 46740</strain>
    </source>
</reference>
<evidence type="ECO:0000313" key="2">
    <source>
        <dbReference type="Proteomes" id="UP001225356"/>
    </source>
</evidence>
<sequence length="87" mass="9218">MFTTFADGIREAGGFGDPERWRFDGERSYTRDEWLDLAPTTGALTQLPPDRLAEVLKGVGAAIDAIGGGFTVPFTTLAVTAVRTGAA</sequence>
<keyword evidence="2" id="KW-1185">Reference proteome</keyword>
<dbReference type="RefSeq" id="WP_307567072.1">
    <property type="nucleotide sequence ID" value="NZ_JAUSQU010000001.1"/>
</dbReference>
<evidence type="ECO:0008006" key="3">
    <source>
        <dbReference type="Google" id="ProtNLM"/>
    </source>
</evidence>
<protein>
    <recommendedName>
        <fullName evidence="3">SAM-dependent methyltransferase</fullName>
    </recommendedName>
</protein>